<dbReference type="EMBL" id="JAEAOA010000213">
    <property type="protein sequence ID" value="KAK3576849.1"/>
    <property type="molecule type" value="Genomic_DNA"/>
</dbReference>
<reference evidence="1" key="2">
    <citation type="journal article" date="2021" name="Genome Biol. Evol.">
        <title>Developing a high-quality reference genome for a parasitic bivalve with doubly uniparental inheritance (Bivalvia: Unionida).</title>
        <authorList>
            <person name="Smith C.H."/>
        </authorList>
    </citation>
    <scope>NUCLEOTIDE SEQUENCE</scope>
    <source>
        <strain evidence="1">CHS0354</strain>
        <tissue evidence="1">Mantle</tissue>
    </source>
</reference>
<keyword evidence="2" id="KW-1185">Reference proteome</keyword>
<dbReference type="AlphaFoldDB" id="A0AAE0RNS8"/>
<reference evidence="1" key="1">
    <citation type="journal article" date="2021" name="Genome Biol. Evol.">
        <title>A High-Quality Reference Genome for a Parasitic Bivalve with Doubly Uniparental Inheritance (Bivalvia: Unionida).</title>
        <authorList>
            <person name="Smith C.H."/>
        </authorList>
    </citation>
    <scope>NUCLEOTIDE SEQUENCE</scope>
    <source>
        <strain evidence="1">CHS0354</strain>
    </source>
</reference>
<comment type="caution">
    <text evidence="1">The sequence shown here is derived from an EMBL/GenBank/DDBJ whole genome shotgun (WGS) entry which is preliminary data.</text>
</comment>
<organism evidence="1 2">
    <name type="scientific">Potamilus streckersoni</name>
    <dbReference type="NCBI Taxonomy" id="2493646"/>
    <lineage>
        <taxon>Eukaryota</taxon>
        <taxon>Metazoa</taxon>
        <taxon>Spiralia</taxon>
        <taxon>Lophotrochozoa</taxon>
        <taxon>Mollusca</taxon>
        <taxon>Bivalvia</taxon>
        <taxon>Autobranchia</taxon>
        <taxon>Heteroconchia</taxon>
        <taxon>Palaeoheterodonta</taxon>
        <taxon>Unionida</taxon>
        <taxon>Unionoidea</taxon>
        <taxon>Unionidae</taxon>
        <taxon>Ambleminae</taxon>
        <taxon>Lampsilini</taxon>
        <taxon>Potamilus</taxon>
    </lineage>
</organism>
<gene>
    <name evidence="1" type="ORF">CHS0354_002643</name>
</gene>
<name>A0AAE0RNS8_9BIVA</name>
<proteinExistence type="predicted"/>
<accession>A0AAE0RNS8</accession>
<protein>
    <submittedName>
        <fullName evidence="1">Uncharacterized protein</fullName>
    </submittedName>
</protein>
<dbReference type="Proteomes" id="UP001195483">
    <property type="component" value="Unassembled WGS sequence"/>
</dbReference>
<reference evidence="1" key="3">
    <citation type="submission" date="2023-05" db="EMBL/GenBank/DDBJ databases">
        <authorList>
            <person name="Smith C.H."/>
        </authorList>
    </citation>
    <scope>NUCLEOTIDE SEQUENCE</scope>
    <source>
        <strain evidence="1">CHS0354</strain>
        <tissue evidence="1">Mantle</tissue>
    </source>
</reference>
<sequence>MKTLLFPLKIRGLQSLQKFLDVLRKTNHRWIADTLLETDIERGLRKAIDFKKSLRYFLAQQENSAEFKTDLNEHLFGPVSKLTSPPTTRNGFAKHLDRTLKLTGTGYSNYFRIGEGEDRKGSISSRVPEKLRELDKSFENESANNRNFISVLKEKELAMHTLFRQNHQEQREIEQKEKAISEIQG</sequence>
<evidence type="ECO:0000313" key="2">
    <source>
        <dbReference type="Proteomes" id="UP001195483"/>
    </source>
</evidence>
<evidence type="ECO:0000313" key="1">
    <source>
        <dbReference type="EMBL" id="KAK3576849.1"/>
    </source>
</evidence>